<evidence type="ECO:0000256" key="1">
    <source>
        <dbReference type="SAM" id="MobiDB-lite"/>
    </source>
</evidence>
<dbReference type="Proteomes" id="UP000053558">
    <property type="component" value="Unassembled WGS sequence"/>
</dbReference>
<reference evidence="3" key="1">
    <citation type="journal article" date="2012" name="Science">
        <title>The Paleozoic origin of enzymatic lignin decomposition reconstructed from 31 fungal genomes.</title>
        <authorList>
            <person name="Floudas D."/>
            <person name="Binder M."/>
            <person name="Riley R."/>
            <person name="Barry K."/>
            <person name="Blanchette R.A."/>
            <person name="Henrissat B."/>
            <person name="Martinez A.T."/>
            <person name="Otillar R."/>
            <person name="Spatafora J.W."/>
            <person name="Yadav J.S."/>
            <person name="Aerts A."/>
            <person name="Benoit I."/>
            <person name="Boyd A."/>
            <person name="Carlson A."/>
            <person name="Copeland A."/>
            <person name="Coutinho P.M."/>
            <person name="de Vries R.P."/>
            <person name="Ferreira P."/>
            <person name="Findley K."/>
            <person name="Foster B."/>
            <person name="Gaskell J."/>
            <person name="Glotzer D."/>
            <person name="Gorecki P."/>
            <person name="Heitman J."/>
            <person name="Hesse C."/>
            <person name="Hori C."/>
            <person name="Igarashi K."/>
            <person name="Jurgens J.A."/>
            <person name="Kallen N."/>
            <person name="Kersten P."/>
            <person name="Kohler A."/>
            <person name="Kuees U."/>
            <person name="Kumar T.K.A."/>
            <person name="Kuo A."/>
            <person name="LaButti K."/>
            <person name="Larrondo L.F."/>
            <person name="Lindquist E."/>
            <person name="Ling A."/>
            <person name="Lombard V."/>
            <person name="Lucas S."/>
            <person name="Lundell T."/>
            <person name="Martin R."/>
            <person name="McLaughlin D.J."/>
            <person name="Morgenstern I."/>
            <person name="Morin E."/>
            <person name="Murat C."/>
            <person name="Nagy L.G."/>
            <person name="Nolan M."/>
            <person name="Ohm R.A."/>
            <person name="Patyshakuliyeva A."/>
            <person name="Rokas A."/>
            <person name="Ruiz-Duenas F.J."/>
            <person name="Sabat G."/>
            <person name="Salamov A."/>
            <person name="Samejima M."/>
            <person name="Schmutz J."/>
            <person name="Slot J.C."/>
            <person name="St John F."/>
            <person name="Stenlid J."/>
            <person name="Sun H."/>
            <person name="Sun S."/>
            <person name="Syed K."/>
            <person name="Tsang A."/>
            <person name="Wiebenga A."/>
            <person name="Young D."/>
            <person name="Pisabarro A."/>
            <person name="Eastwood D.C."/>
            <person name="Martin F."/>
            <person name="Cullen D."/>
            <person name="Grigoriev I.V."/>
            <person name="Hibbett D.S."/>
        </authorList>
    </citation>
    <scope>NUCLEOTIDE SEQUENCE [LARGE SCALE GENOMIC DNA]</scope>
    <source>
        <strain evidence="3">RWD-64-598 SS2</strain>
    </source>
</reference>
<evidence type="ECO:0000313" key="3">
    <source>
        <dbReference type="Proteomes" id="UP000053558"/>
    </source>
</evidence>
<name>A0A5M3MQC2_CONPW</name>
<dbReference type="KEGG" id="cput:CONPUDRAFT_73038"/>
<feature type="compositionally biased region" description="Basic and acidic residues" evidence="1">
    <location>
        <begin position="89"/>
        <end position="103"/>
    </location>
</feature>
<feature type="compositionally biased region" description="Polar residues" evidence="1">
    <location>
        <begin position="58"/>
        <end position="73"/>
    </location>
</feature>
<dbReference type="AlphaFoldDB" id="A0A5M3MQC2"/>
<protein>
    <submittedName>
        <fullName evidence="2">Uncharacterized protein</fullName>
    </submittedName>
</protein>
<feature type="region of interest" description="Disordered" evidence="1">
    <location>
        <begin position="58"/>
        <end position="137"/>
    </location>
</feature>
<accession>A0A5M3MQC2</accession>
<evidence type="ECO:0000313" key="2">
    <source>
        <dbReference type="EMBL" id="EIW81256.1"/>
    </source>
</evidence>
<dbReference type="GeneID" id="19209066"/>
<sequence>MAQRDYPVDQCTCRSQGCSLDPQGFKLQDRPVANSHMRRDQQEDTLHNCQEELRQLSLPQCSNTQPRFQPNESQVHEIRPEQPDEDENTHDAWSDDDGDRANEEATLQSQSGGHMHRNTDGNLTDEEDLHECDGSGTEAGANDPFVMLDCLNNMHEGWFNLQEIHDLDVCHNELPPAFQDHHLIRSAYIRVFVGVAFMGNSNKSVQLTLKGVRSTLMAISRDHAGINFAGLEDFAVTLPTVLKHLSLSTANFIVYLFICPDCWAVHHPSDLLELKMPSCAVLDCPGMLYCEKCTSEGQPGKWEQFQHWRGPDDTPGWVPPSAATGFEVFDNSTRPMSDIYDDWGWHTIQAGLQRRRHSNDAIEDVDVQELDQRFVALPCGLVLQFNLDWFQSTKHDCHLTGVFYVIICNNPRQICYLAEETMLVMILPGPNKPNLWQLNNLTDV</sequence>
<organism evidence="2 3">
    <name type="scientific">Coniophora puteana (strain RWD-64-598)</name>
    <name type="common">Brown rot fungus</name>
    <dbReference type="NCBI Taxonomy" id="741705"/>
    <lineage>
        <taxon>Eukaryota</taxon>
        <taxon>Fungi</taxon>
        <taxon>Dikarya</taxon>
        <taxon>Basidiomycota</taxon>
        <taxon>Agaricomycotina</taxon>
        <taxon>Agaricomycetes</taxon>
        <taxon>Agaricomycetidae</taxon>
        <taxon>Boletales</taxon>
        <taxon>Coniophorineae</taxon>
        <taxon>Coniophoraceae</taxon>
        <taxon>Coniophora</taxon>
    </lineage>
</organism>
<dbReference type="OrthoDB" id="3248986at2759"/>
<gene>
    <name evidence="2" type="ORF">CONPUDRAFT_73038</name>
</gene>
<comment type="caution">
    <text evidence="2">The sequence shown here is derived from an EMBL/GenBank/DDBJ whole genome shotgun (WGS) entry which is preliminary data.</text>
</comment>
<keyword evidence="3" id="KW-1185">Reference proteome</keyword>
<dbReference type="EMBL" id="JH711578">
    <property type="protein sequence ID" value="EIW81256.1"/>
    <property type="molecule type" value="Genomic_DNA"/>
</dbReference>
<dbReference type="RefSeq" id="XP_007768303.1">
    <property type="nucleotide sequence ID" value="XM_007770113.1"/>
</dbReference>
<proteinExistence type="predicted"/>
<feature type="region of interest" description="Disordered" evidence="1">
    <location>
        <begin position="22"/>
        <end position="44"/>
    </location>
</feature>